<accession>A0AAV2FD06</accession>
<organism evidence="2 3">
    <name type="scientific">Linum trigynum</name>
    <dbReference type="NCBI Taxonomy" id="586398"/>
    <lineage>
        <taxon>Eukaryota</taxon>
        <taxon>Viridiplantae</taxon>
        <taxon>Streptophyta</taxon>
        <taxon>Embryophyta</taxon>
        <taxon>Tracheophyta</taxon>
        <taxon>Spermatophyta</taxon>
        <taxon>Magnoliopsida</taxon>
        <taxon>eudicotyledons</taxon>
        <taxon>Gunneridae</taxon>
        <taxon>Pentapetalae</taxon>
        <taxon>rosids</taxon>
        <taxon>fabids</taxon>
        <taxon>Malpighiales</taxon>
        <taxon>Linaceae</taxon>
        <taxon>Linum</taxon>
    </lineage>
</organism>
<evidence type="ECO:0000313" key="3">
    <source>
        <dbReference type="Proteomes" id="UP001497516"/>
    </source>
</evidence>
<dbReference type="AlphaFoldDB" id="A0AAV2FD06"/>
<gene>
    <name evidence="2" type="ORF">LTRI10_LOCUS36276</name>
</gene>
<feature type="region of interest" description="Disordered" evidence="1">
    <location>
        <begin position="31"/>
        <end position="52"/>
    </location>
</feature>
<dbReference type="Proteomes" id="UP001497516">
    <property type="component" value="Chromosome 6"/>
</dbReference>
<evidence type="ECO:0000256" key="1">
    <source>
        <dbReference type="SAM" id="MobiDB-lite"/>
    </source>
</evidence>
<name>A0AAV2FD06_9ROSI</name>
<keyword evidence="3" id="KW-1185">Reference proteome</keyword>
<dbReference type="EMBL" id="OZ034819">
    <property type="protein sequence ID" value="CAL1395877.1"/>
    <property type="molecule type" value="Genomic_DNA"/>
</dbReference>
<evidence type="ECO:0000313" key="2">
    <source>
        <dbReference type="EMBL" id="CAL1395877.1"/>
    </source>
</evidence>
<feature type="compositionally biased region" description="Polar residues" evidence="1">
    <location>
        <begin position="38"/>
        <end position="50"/>
    </location>
</feature>
<proteinExistence type="predicted"/>
<reference evidence="2 3" key="1">
    <citation type="submission" date="2024-04" db="EMBL/GenBank/DDBJ databases">
        <authorList>
            <person name="Fracassetti M."/>
        </authorList>
    </citation>
    <scope>NUCLEOTIDE SEQUENCE [LARGE SCALE GENOMIC DNA]</scope>
</reference>
<protein>
    <submittedName>
        <fullName evidence="2">Uncharacterized protein</fullName>
    </submittedName>
</protein>
<sequence length="112" mass="12445">MVEDLDSERVGVDKEIDSHVLSYVEPPIHSFPSRLRGPQNSTNLSRSTDLSGMKTGRVEAIDRMGSEKIASARTAEGIVIGGWTKIEGDRYFQTVILPPEDQEDLVLLAYRV</sequence>